<reference evidence="1 2" key="1">
    <citation type="submission" date="2020-08" db="EMBL/GenBank/DDBJ databases">
        <title>Functional genomics of gut bacteria from endangered species of beetles.</title>
        <authorList>
            <person name="Carlos-Shanley C."/>
        </authorList>
    </citation>
    <scope>NUCLEOTIDE SEQUENCE [LARGE SCALE GENOMIC DNA]</scope>
    <source>
        <strain evidence="1 2">S00192</strain>
    </source>
</reference>
<proteinExistence type="predicted"/>
<name>A0A7W9FSR6_BREVE</name>
<dbReference type="EMBL" id="JACHLJ010000001">
    <property type="protein sequence ID" value="MBB5770888.1"/>
    <property type="molecule type" value="Genomic_DNA"/>
</dbReference>
<organism evidence="1 2">
    <name type="scientific">Brevundimonas vesicularis</name>
    <name type="common">Pseudomonas vesicularis</name>
    <dbReference type="NCBI Taxonomy" id="41276"/>
    <lineage>
        <taxon>Bacteria</taxon>
        <taxon>Pseudomonadati</taxon>
        <taxon>Pseudomonadota</taxon>
        <taxon>Alphaproteobacteria</taxon>
        <taxon>Caulobacterales</taxon>
        <taxon>Caulobacteraceae</taxon>
        <taxon>Brevundimonas</taxon>
    </lineage>
</organism>
<gene>
    <name evidence="1" type="ORF">HNP47_000857</name>
</gene>
<comment type="caution">
    <text evidence="1">The sequence shown here is derived from an EMBL/GenBank/DDBJ whole genome shotgun (WGS) entry which is preliminary data.</text>
</comment>
<dbReference type="Proteomes" id="UP000556201">
    <property type="component" value="Unassembled WGS sequence"/>
</dbReference>
<evidence type="ECO:0000313" key="1">
    <source>
        <dbReference type="EMBL" id="MBB5770888.1"/>
    </source>
</evidence>
<evidence type="ECO:0000313" key="2">
    <source>
        <dbReference type="Proteomes" id="UP000556201"/>
    </source>
</evidence>
<dbReference type="AlphaFoldDB" id="A0A7W9FSR6"/>
<protein>
    <submittedName>
        <fullName evidence="1">Uncharacterized protein</fullName>
    </submittedName>
</protein>
<dbReference type="RefSeq" id="WP_184278487.1">
    <property type="nucleotide sequence ID" value="NZ_JACHLJ010000001.1"/>
</dbReference>
<sequence>MDLSTLDTSALANEGAVLELRGPDGNPVLQEDNSPVSITLLGEDSDVVTKHNNGIANQFLRSATGGPAITAEASKDNEIAKFAKATVSWNGIVLDGEALACNEANAKLIYRRFSWIRDQVRAFMGDRARFLPTSPKT</sequence>
<accession>A0A7W9FSR6</accession>